<evidence type="ECO:0000256" key="2">
    <source>
        <dbReference type="SAM" id="SignalP"/>
    </source>
</evidence>
<accession>A0A4U7ATA9</accession>
<feature type="compositionally biased region" description="Low complexity" evidence="1">
    <location>
        <begin position="45"/>
        <end position="54"/>
    </location>
</feature>
<reference evidence="3 4" key="1">
    <citation type="submission" date="2018-02" db="EMBL/GenBank/DDBJ databases">
        <title>Draft genome sequences of Elsinoe sp., causing black scab on jojoba.</title>
        <authorList>
            <person name="Stodart B."/>
            <person name="Jeffress S."/>
            <person name="Ash G."/>
            <person name="Arun Chinnappa K."/>
        </authorList>
    </citation>
    <scope>NUCLEOTIDE SEQUENCE [LARGE SCALE GENOMIC DNA]</scope>
    <source>
        <strain evidence="3 4">Hillstone_2</strain>
    </source>
</reference>
<feature type="region of interest" description="Disordered" evidence="1">
    <location>
        <begin position="181"/>
        <end position="216"/>
    </location>
</feature>
<evidence type="ECO:0000256" key="1">
    <source>
        <dbReference type="SAM" id="MobiDB-lite"/>
    </source>
</evidence>
<feature type="region of interest" description="Disordered" evidence="1">
    <location>
        <begin position="37"/>
        <end position="75"/>
    </location>
</feature>
<dbReference type="AlphaFoldDB" id="A0A4U7ATA9"/>
<evidence type="ECO:0000313" key="4">
    <source>
        <dbReference type="Proteomes" id="UP000308133"/>
    </source>
</evidence>
<feature type="compositionally biased region" description="Polar residues" evidence="1">
    <location>
        <begin position="181"/>
        <end position="195"/>
    </location>
</feature>
<dbReference type="Proteomes" id="UP000308133">
    <property type="component" value="Unassembled WGS sequence"/>
</dbReference>
<organism evidence="3 4">
    <name type="scientific">Elsinoe australis</name>
    <dbReference type="NCBI Taxonomy" id="40998"/>
    <lineage>
        <taxon>Eukaryota</taxon>
        <taxon>Fungi</taxon>
        <taxon>Dikarya</taxon>
        <taxon>Ascomycota</taxon>
        <taxon>Pezizomycotina</taxon>
        <taxon>Dothideomycetes</taxon>
        <taxon>Dothideomycetidae</taxon>
        <taxon>Myriangiales</taxon>
        <taxon>Elsinoaceae</taxon>
        <taxon>Elsinoe</taxon>
    </lineage>
</organism>
<comment type="caution">
    <text evidence="3">The sequence shown here is derived from an EMBL/GenBank/DDBJ whole genome shotgun (WGS) entry which is preliminary data.</text>
</comment>
<gene>
    <name evidence="3" type="ORF">C1H76_8152</name>
</gene>
<feature type="chain" id="PRO_5020910511" evidence="2">
    <location>
        <begin position="26"/>
        <end position="251"/>
    </location>
</feature>
<sequence>MSGLLFQILHLFFISLLLQLLPLRAFCPPSLRHQINQTTNNMSGSASSSSATPSRPRRTNAGRITRQGEMPQNPARVASSVDVAEGPCWNCINATYELATTDNPLRTVGIECFRLDSHLIPCWYCKHRNQACEFLSVLCRAHIARFLAAAAAVFQHRLNSVGEADAPMVAAKAVVHTEHGNLTNCRRSHGPTTPASKGKKRARRDDDDDDDAPSRRQLLELMQGISAKLDALDAKVDDVAAKVVPRRSGRS</sequence>
<proteinExistence type="predicted"/>
<protein>
    <submittedName>
        <fullName evidence="3">Uncharacterized protein</fullName>
    </submittedName>
</protein>
<feature type="signal peptide" evidence="2">
    <location>
        <begin position="1"/>
        <end position="25"/>
    </location>
</feature>
<dbReference type="EMBL" id="PTQR01000107">
    <property type="protein sequence ID" value="TKX19706.1"/>
    <property type="molecule type" value="Genomic_DNA"/>
</dbReference>
<keyword evidence="2" id="KW-0732">Signal</keyword>
<evidence type="ECO:0000313" key="3">
    <source>
        <dbReference type="EMBL" id="TKX19706.1"/>
    </source>
</evidence>
<name>A0A4U7ATA9_9PEZI</name>